<accession>A0A1G2PFN1</accession>
<gene>
    <name evidence="1" type="ORF">A2828_04175</name>
</gene>
<dbReference type="Proteomes" id="UP000178869">
    <property type="component" value="Unassembled WGS sequence"/>
</dbReference>
<reference evidence="1 2" key="1">
    <citation type="journal article" date="2016" name="Nat. Commun.">
        <title>Thousands of microbial genomes shed light on interconnected biogeochemical processes in an aquifer system.</title>
        <authorList>
            <person name="Anantharaman K."/>
            <person name="Brown C.T."/>
            <person name="Hug L.A."/>
            <person name="Sharon I."/>
            <person name="Castelle C.J."/>
            <person name="Probst A.J."/>
            <person name="Thomas B.C."/>
            <person name="Singh A."/>
            <person name="Wilkins M.J."/>
            <person name="Karaoz U."/>
            <person name="Brodie E.L."/>
            <person name="Williams K.H."/>
            <person name="Hubbard S.S."/>
            <person name="Banfield J.F."/>
        </authorList>
    </citation>
    <scope>NUCLEOTIDE SEQUENCE [LARGE SCALE GENOMIC DNA]</scope>
</reference>
<name>A0A1G2PFN1_9BACT</name>
<dbReference type="AlphaFoldDB" id="A0A1G2PFN1"/>
<proteinExistence type="predicted"/>
<evidence type="ECO:0000313" key="1">
    <source>
        <dbReference type="EMBL" id="OHA47130.1"/>
    </source>
</evidence>
<comment type="caution">
    <text evidence="1">The sequence shown here is derived from an EMBL/GenBank/DDBJ whole genome shotgun (WGS) entry which is preliminary data.</text>
</comment>
<sequence length="82" mass="9074">MKAAEAAGLIASRMSTDFAITRTQTGYALKRIEMTGRKRTIAFKMPGTGEMTTMDVPVFRDRIVAEAPALPELAEKAKSRRR</sequence>
<evidence type="ECO:0000313" key="2">
    <source>
        <dbReference type="Proteomes" id="UP000178869"/>
    </source>
</evidence>
<dbReference type="EMBL" id="MHSR01000008">
    <property type="protein sequence ID" value="OHA47130.1"/>
    <property type="molecule type" value="Genomic_DNA"/>
</dbReference>
<organism evidence="1 2">
    <name type="scientific">Candidatus Terrybacteria bacterium RIFCSPHIGHO2_01_FULL_43_35</name>
    <dbReference type="NCBI Taxonomy" id="1802361"/>
    <lineage>
        <taxon>Bacteria</taxon>
        <taxon>Candidatus Terryibacteriota</taxon>
    </lineage>
</organism>
<protein>
    <submittedName>
        <fullName evidence="1">Uncharacterized protein</fullName>
    </submittedName>
</protein>